<comment type="similarity">
    <text evidence="3">Belongs to the TRAFAC class YlqF/YawG GTPase family. MTG1 subfamily.</text>
</comment>
<dbReference type="InterPro" id="IPR023179">
    <property type="entry name" value="GTP-bd_ortho_bundle_sf"/>
</dbReference>
<dbReference type="Gene3D" id="3.40.50.300">
    <property type="entry name" value="P-loop containing nucleotide triphosphate hydrolases"/>
    <property type="match status" value="1"/>
</dbReference>
<keyword evidence="1 3" id="KW-0547">Nucleotide-binding</keyword>
<proteinExistence type="inferred from homology"/>
<comment type="subcellular location">
    <subcellularLocation>
        <location evidence="3">Cytoplasm</location>
    </subcellularLocation>
</comment>
<evidence type="ECO:0000313" key="5">
    <source>
        <dbReference type="EMBL" id="GAW67005.1"/>
    </source>
</evidence>
<dbReference type="PIRSF" id="PIRSF006230">
    <property type="entry name" value="MG442"/>
    <property type="match status" value="1"/>
</dbReference>
<accession>A0ABQ0MIU2</accession>
<reference evidence="6" key="2">
    <citation type="submission" date="2017-05" db="EMBL/GenBank/DDBJ databases">
        <title>Draft genome sequence of Geobacter pelophilus, a iron(III)-reducing bacteria.</title>
        <authorList>
            <person name="Aoyagi T."/>
            <person name="Koike H."/>
            <person name="Morita T."/>
            <person name="Sato Y."/>
            <person name="Habe H."/>
            <person name="Hori T."/>
        </authorList>
    </citation>
    <scope>NUCLEOTIDE SEQUENCE [LARGE SCALE GENOMIC DNA]</scope>
    <source>
        <strain evidence="6">Drf2</strain>
    </source>
</reference>
<dbReference type="NCBIfam" id="TIGR03596">
    <property type="entry name" value="GTPase_YlqF"/>
    <property type="match status" value="1"/>
</dbReference>
<dbReference type="PROSITE" id="PS51721">
    <property type="entry name" value="G_CP"/>
    <property type="match status" value="1"/>
</dbReference>
<protein>
    <recommendedName>
        <fullName evidence="3">Ribosome biogenesis GTPase A</fullName>
    </recommendedName>
</protein>
<comment type="function">
    <text evidence="3">Required for a late step of 50S ribosomal subunit assembly. Has GTPase activity.</text>
</comment>
<dbReference type="CDD" id="cd01856">
    <property type="entry name" value="YlqF"/>
    <property type="match status" value="1"/>
</dbReference>
<evidence type="ECO:0000259" key="4">
    <source>
        <dbReference type="PROSITE" id="PS51721"/>
    </source>
</evidence>
<gene>
    <name evidence="5" type="ORF">GPEL0_01r2610</name>
</gene>
<evidence type="ECO:0000256" key="1">
    <source>
        <dbReference type="ARBA" id="ARBA00022741"/>
    </source>
</evidence>
<sequence>MWYGGAFAAIHAIQKETEYMTIKWYPGHMSKALEQISELVRKIDVIIEVLDARLPFSSSNHLLEQVRRNKPCIKVLNKNDLADPAVTRAWVQHFQKASGVRALPLVAKNIPEAKNLVKLIKQVCPNRGNPGYPIRTMVVGIPNVGKSTLINTLAGKSIAKVGDKPAVTLKPQQIDLRNGILLFDTPGLLWPVMDDQGGAYRLAASGAIGANALDYTNVGVFAAAYMMRRYPELLKERYKLDELPELPYEMVEAVGRCLGCLMTGGVVDVHRAAETFLRELRAGKAGRISFEEPGTPADIEAELLKMAGIEQRPQEQIF</sequence>
<dbReference type="InterPro" id="IPR019991">
    <property type="entry name" value="GTP-bd_ribosome_bgen"/>
</dbReference>
<dbReference type="Proteomes" id="UP000194153">
    <property type="component" value="Unassembled WGS sequence"/>
</dbReference>
<dbReference type="InterPro" id="IPR006073">
    <property type="entry name" value="GTP-bd"/>
</dbReference>
<evidence type="ECO:0000256" key="3">
    <source>
        <dbReference type="PIRNR" id="PIRNR006230"/>
    </source>
</evidence>
<keyword evidence="2 3" id="KW-0342">GTP-binding</keyword>
<dbReference type="InterPro" id="IPR027417">
    <property type="entry name" value="P-loop_NTPase"/>
</dbReference>
<dbReference type="PRINTS" id="PR00326">
    <property type="entry name" value="GTP1OBG"/>
</dbReference>
<dbReference type="Pfam" id="PF01926">
    <property type="entry name" value="MMR_HSR1"/>
    <property type="match status" value="1"/>
</dbReference>
<name>A0ABQ0MIU2_9BACT</name>
<dbReference type="InterPro" id="IPR016478">
    <property type="entry name" value="GTPase_MTG1"/>
</dbReference>
<dbReference type="EMBL" id="BDQG01000001">
    <property type="protein sequence ID" value="GAW67005.1"/>
    <property type="molecule type" value="Genomic_DNA"/>
</dbReference>
<organism evidence="5 6">
    <name type="scientific">Geoanaerobacter pelophilus</name>
    <dbReference type="NCBI Taxonomy" id="60036"/>
    <lineage>
        <taxon>Bacteria</taxon>
        <taxon>Pseudomonadati</taxon>
        <taxon>Thermodesulfobacteriota</taxon>
        <taxon>Desulfuromonadia</taxon>
        <taxon>Geobacterales</taxon>
        <taxon>Geobacteraceae</taxon>
        <taxon>Geoanaerobacter</taxon>
    </lineage>
</organism>
<dbReference type="PANTHER" id="PTHR45782">
    <property type="entry name" value="MITOCHONDRIAL RIBOSOME-ASSOCIATED GTPASE 1"/>
    <property type="match status" value="1"/>
</dbReference>
<dbReference type="SUPFAM" id="SSF52540">
    <property type="entry name" value="P-loop containing nucleoside triphosphate hydrolases"/>
    <property type="match status" value="1"/>
</dbReference>
<comment type="caution">
    <text evidence="5">The sequence shown here is derived from an EMBL/GenBank/DDBJ whole genome shotgun (WGS) entry which is preliminary data.</text>
</comment>
<evidence type="ECO:0000313" key="6">
    <source>
        <dbReference type="Proteomes" id="UP000194153"/>
    </source>
</evidence>
<reference evidence="5 6" key="1">
    <citation type="submission" date="2017-04" db="EMBL/GenBank/DDBJ databases">
        <authorList>
            <consortium name="Geobacter pelophilus Genome Sequencing"/>
            <person name="Aoyagi T."/>
            <person name="Koike H."/>
            <person name="Hori T."/>
        </authorList>
    </citation>
    <scope>NUCLEOTIDE SEQUENCE [LARGE SCALE GENOMIC DNA]</scope>
    <source>
        <strain evidence="5 6">Drf2</strain>
    </source>
</reference>
<dbReference type="Gene3D" id="1.10.1580.10">
    <property type="match status" value="1"/>
</dbReference>
<feature type="domain" description="CP-type G" evidence="4">
    <location>
        <begin position="30"/>
        <end position="191"/>
    </location>
</feature>
<dbReference type="InterPro" id="IPR030378">
    <property type="entry name" value="G_CP_dom"/>
</dbReference>
<keyword evidence="6" id="KW-1185">Reference proteome</keyword>
<keyword evidence="3" id="KW-0963">Cytoplasm</keyword>
<evidence type="ECO:0000256" key="2">
    <source>
        <dbReference type="ARBA" id="ARBA00023134"/>
    </source>
</evidence>
<dbReference type="PANTHER" id="PTHR45782:SF4">
    <property type="entry name" value="MITOCHONDRIAL RIBOSOME-ASSOCIATED GTPASE 1"/>
    <property type="match status" value="1"/>
</dbReference>